<dbReference type="AlphaFoldDB" id="A0A9Q3CF00"/>
<organism evidence="1 2">
    <name type="scientific">Austropuccinia psidii MF-1</name>
    <dbReference type="NCBI Taxonomy" id="1389203"/>
    <lineage>
        <taxon>Eukaryota</taxon>
        <taxon>Fungi</taxon>
        <taxon>Dikarya</taxon>
        <taxon>Basidiomycota</taxon>
        <taxon>Pucciniomycotina</taxon>
        <taxon>Pucciniomycetes</taxon>
        <taxon>Pucciniales</taxon>
        <taxon>Sphaerophragmiaceae</taxon>
        <taxon>Austropuccinia</taxon>
    </lineage>
</organism>
<accession>A0A9Q3CF00</accession>
<name>A0A9Q3CF00_9BASI</name>
<dbReference type="EMBL" id="AVOT02006797">
    <property type="protein sequence ID" value="MBW0482467.1"/>
    <property type="molecule type" value="Genomic_DNA"/>
</dbReference>
<evidence type="ECO:0000313" key="2">
    <source>
        <dbReference type="Proteomes" id="UP000765509"/>
    </source>
</evidence>
<evidence type="ECO:0000313" key="1">
    <source>
        <dbReference type="EMBL" id="MBW0482467.1"/>
    </source>
</evidence>
<comment type="caution">
    <text evidence="1">The sequence shown here is derived from an EMBL/GenBank/DDBJ whole genome shotgun (WGS) entry which is preliminary data.</text>
</comment>
<keyword evidence="2" id="KW-1185">Reference proteome</keyword>
<dbReference type="Proteomes" id="UP000765509">
    <property type="component" value="Unassembled WGS sequence"/>
</dbReference>
<gene>
    <name evidence="1" type="ORF">O181_022182</name>
</gene>
<sequence>MKRKQCLWNFNPSPSKCTYCFFGKAPCPHPTVPLSTIERCSWRKKDGPFGKEFPVPEAPTPDDTLGYSSFPCSVPPPKPISHTSRTILASPMKPSLIPKSRPSPVLTSHQSQPVACTSQRRDNWSPLPFPAAQVFQRLKCWAIKVTREDPTVVNGGQDAVTLWLRRADRHSREIILYAKNGIIPGTASEEMPSKYSWYEVELMNELQRTFDDLGKDK</sequence>
<protein>
    <submittedName>
        <fullName evidence="1">Uncharacterized protein</fullName>
    </submittedName>
</protein>
<proteinExistence type="predicted"/>
<reference evidence="1" key="1">
    <citation type="submission" date="2021-03" db="EMBL/GenBank/DDBJ databases">
        <title>Draft genome sequence of rust myrtle Austropuccinia psidii MF-1, a brazilian biotype.</title>
        <authorList>
            <person name="Quecine M.C."/>
            <person name="Pachon D.M.R."/>
            <person name="Bonatelli M.L."/>
            <person name="Correr F.H."/>
            <person name="Franceschini L.M."/>
            <person name="Leite T.F."/>
            <person name="Margarido G.R.A."/>
            <person name="Almeida C.A."/>
            <person name="Ferrarezi J.A."/>
            <person name="Labate C.A."/>
        </authorList>
    </citation>
    <scope>NUCLEOTIDE SEQUENCE</scope>
    <source>
        <strain evidence="1">MF-1</strain>
    </source>
</reference>